<comment type="caution">
    <text evidence="2">The sequence shown here is derived from an EMBL/GenBank/DDBJ whole genome shotgun (WGS) entry which is preliminary data.</text>
</comment>
<feature type="transmembrane region" description="Helical" evidence="1">
    <location>
        <begin position="80"/>
        <end position="101"/>
    </location>
</feature>
<sequence>MMESLNSRFDGVSLTATGAAFLIGGILWVFYYFFNFRIKDTLKAISDGLLGTFIALFRLAGGILFAFAFLYLIVDGFAGVLLGFVYYGVVSIMNSTFLIILKNKMFLRPKR</sequence>
<reference evidence="2 3" key="1">
    <citation type="submission" date="2013-06" db="EMBL/GenBank/DDBJ databases">
        <title>The Genome Sequence of Acinetobacter rudis CIP 110305.</title>
        <authorList>
            <consortium name="The Broad Institute Genome Sequencing Platform"/>
            <consortium name="The Broad Institute Genome Sequencing Center for Infectious Disease"/>
            <person name="Cerqueira G."/>
            <person name="Feldgarden M."/>
            <person name="Courvalin P."/>
            <person name="Perichon B."/>
            <person name="Grillot-Courvalin C."/>
            <person name="Clermont D."/>
            <person name="Rocha E."/>
            <person name="Yoon E.-J."/>
            <person name="Nemec A."/>
            <person name="Young S.K."/>
            <person name="Zeng Q."/>
            <person name="Gargeya S."/>
            <person name="Fitzgerald M."/>
            <person name="Abouelleil A."/>
            <person name="Alvarado L."/>
            <person name="Berlin A.M."/>
            <person name="Chapman S.B."/>
            <person name="Dewar J."/>
            <person name="Goldberg J."/>
            <person name="Griggs A."/>
            <person name="Gujja S."/>
            <person name="Hansen M."/>
            <person name="Howarth C."/>
            <person name="Imamovic A."/>
            <person name="Larimer J."/>
            <person name="McCowan C."/>
            <person name="Murphy C."/>
            <person name="Pearson M."/>
            <person name="Priest M."/>
            <person name="Roberts A."/>
            <person name="Saif S."/>
            <person name="Shea T."/>
            <person name="Sykes S."/>
            <person name="Wortman J."/>
            <person name="Nusbaum C."/>
            <person name="Birren B."/>
        </authorList>
    </citation>
    <scope>NUCLEOTIDE SEQUENCE [LARGE SCALE GENOMIC DNA]</scope>
    <source>
        <strain evidence="2 3">CIP 110305</strain>
    </source>
</reference>
<dbReference type="AlphaFoldDB" id="S3N5Q1"/>
<evidence type="ECO:0000256" key="1">
    <source>
        <dbReference type="SAM" id="Phobius"/>
    </source>
</evidence>
<protein>
    <submittedName>
        <fullName evidence="2">Uncharacterized protein</fullName>
    </submittedName>
</protein>
<keyword evidence="3" id="KW-1185">Reference proteome</keyword>
<gene>
    <name evidence="2" type="ORF">F945_01957</name>
</gene>
<evidence type="ECO:0000313" key="3">
    <source>
        <dbReference type="Proteomes" id="UP000014568"/>
    </source>
</evidence>
<keyword evidence="1" id="KW-0812">Transmembrane</keyword>
<evidence type="ECO:0000313" key="2">
    <source>
        <dbReference type="EMBL" id="EPF73798.1"/>
    </source>
</evidence>
<proteinExistence type="predicted"/>
<name>S3N5Q1_9GAMM</name>
<keyword evidence="1" id="KW-1133">Transmembrane helix</keyword>
<accession>S3N5Q1</accession>
<dbReference type="HOGENOM" id="CLU_2152878_0_0_6"/>
<keyword evidence="1" id="KW-0472">Membrane</keyword>
<dbReference type="EMBL" id="ATGI01000023">
    <property type="protein sequence ID" value="EPF73798.1"/>
    <property type="molecule type" value="Genomic_DNA"/>
</dbReference>
<feature type="transmembrane region" description="Helical" evidence="1">
    <location>
        <begin position="12"/>
        <end position="34"/>
    </location>
</feature>
<feature type="transmembrane region" description="Helical" evidence="1">
    <location>
        <begin position="55"/>
        <end position="74"/>
    </location>
</feature>
<dbReference type="Proteomes" id="UP000014568">
    <property type="component" value="Unassembled WGS sequence"/>
</dbReference>
<organism evidence="2 3">
    <name type="scientific">Acinetobacter rudis CIP 110305</name>
    <dbReference type="NCBI Taxonomy" id="421052"/>
    <lineage>
        <taxon>Bacteria</taxon>
        <taxon>Pseudomonadati</taxon>
        <taxon>Pseudomonadota</taxon>
        <taxon>Gammaproteobacteria</taxon>
        <taxon>Moraxellales</taxon>
        <taxon>Moraxellaceae</taxon>
        <taxon>Acinetobacter</taxon>
    </lineage>
</organism>